<feature type="region of interest" description="Disordered" evidence="3">
    <location>
        <begin position="498"/>
        <end position="525"/>
    </location>
</feature>
<evidence type="ECO:0000256" key="2">
    <source>
        <dbReference type="RuleBase" id="RU362097"/>
    </source>
</evidence>
<comment type="subcellular location">
    <subcellularLocation>
        <location evidence="2">Cell membrane</location>
        <topology evidence="2">Lipid-anchor</topology>
    </subcellularLocation>
</comment>
<dbReference type="PANTHER" id="PTHR30203:SF33">
    <property type="entry name" value="BLR4455 PROTEIN"/>
    <property type="match status" value="1"/>
</dbReference>
<feature type="compositionally biased region" description="Low complexity" evidence="3">
    <location>
        <begin position="1"/>
        <end position="18"/>
    </location>
</feature>
<dbReference type="InterPro" id="IPR010131">
    <property type="entry name" value="MdtP/NodT-like"/>
</dbReference>
<comment type="caution">
    <text evidence="4">The sequence shown here is derived from an EMBL/GenBank/DDBJ whole genome shotgun (WGS) entry which is preliminary data.</text>
</comment>
<reference evidence="4 5" key="1">
    <citation type="submission" date="2020-08" db="EMBL/GenBank/DDBJ databases">
        <title>Genomic Encyclopedia of Type Strains, Phase IV (KMG-IV): sequencing the most valuable type-strain genomes for metagenomic binning, comparative biology and taxonomic classification.</title>
        <authorList>
            <person name="Goeker M."/>
        </authorList>
    </citation>
    <scope>NUCLEOTIDE SEQUENCE [LARGE SCALE GENOMIC DNA]</scope>
    <source>
        <strain evidence="4 5">DSM 12141</strain>
    </source>
</reference>
<dbReference type="Gene3D" id="2.20.200.10">
    <property type="entry name" value="Outer membrane efflux proteins (OEP)"/>
    <property type="match status" value="1"/>
</dbReference>
<dbReference type="SUPFAM" id="SSF56954">
    <property type="entry name" value="Outer membrane efflux proteins (OEP)"/>
    <property type="match status" value="1"/>
</dbReference>
<gene>
    <name evidence="4" type="ORF">HNR28_001485</name>
</gene>
<comment type="similarity">
    <text evidence="1 2">Belongs to the outer membrane factor (OMF) (TC 1.B.17) family.</text>
</comment>
<dbReference type="RefSeq" id="WP_184142691.1">
    <property type="nucleotide sequence ID" value="NZ_JACHIB010000007.1"/>
</dbReference>
<organism evidence="4 5">
    <name type="scientific">Castellaniella defragrans</name>
    <name type="common">Alcaligenes defragrans</name>
    <dbReference type="NCBI Taxonomy" id="75697"/>
    <lineage>
        <taxon>Bacteria</taxon>
        <taxon>Pseudomonadati</taxon>
        <taxon>Pseudomonadota</taxon>
        <taxon>Betaproteobacteria</taxon>
        <taxon>Burkholderiales</taxon>
        <taxon>Alcaligenaceae</taxon>
        <taxon>Castellaniella</taxon>
    </lineage>
</organism>
<protein>
    <submittedName>
        <fullName evidence="4">NodT family efflux transporter outer membrane factor (OMF) lipoprotein</fullName>
    </submittedName>
</protein>
<dbReference type="Pfam" id="PF02321">
    <property type="entry name" value="OEP"/>
    <property type="match status" value="2"/>
</dbReference>
<accession>A0A7W9TQ09</accession>
<keyword evidence="2 4" id="KW-0449">Lipoprotein</keyword>
<dbReference type="GO" id="GO:0015562">
    <property type="term" value="F:efflux transmembrane transporter activity"/>
    <property type="evidence" value="ECO:0007669"/>
    <property type="project" value="InterPro"/>
</dbReference>
<keyword evidence="2" id="KW-0812">Transmembrane</keyword>
<feature type="region of interest" description="Disordered" evidence="3">
    <location>
        <begin position="1"/>
        <end position="23"/>
    </location>
</feature>
<keyword evidence="2" id="KW-0564">Palmitate</keyword>
<dbReference type="Proteomes" id="UP000541136">
    <property type="component" value="Unassembled WGS sequence"/>
</dbReference>
<dbReference type="AlphaFoldDB" id="A0A7W9TQ09"/>
<keyword evidence="2" id="KW-1134">Transmembrane beta strand</keyword>
<dbReference type="Gene3D" id="1.20.1600.10">
    <property type="entry name" value="Outer membrane efflux proteins (OEP)"/>
    <property type="match status" value="1"/>
</dbReference>
<dbReference type="GO" id="GO:0005886">
    <property type="term" value="C:plasma membrane"/>
    <property type="evidence" value="ECO:0007669"/>
    <property type="project" value="UniProtKB-SubCell"/>
</dbReference>
<name>A0A7W9TQ09_CASDE</name>
<evidence type="ECO:0000256" key="3">
    <source>
        <dbReference type="SAM" id="MobiDB-lite"/>
    </source>
</evidence>
<evidence type="ECO:0000313" key="5">
    <source>
        <dbReference type="Proteomes" id="UP000541136"/>
    </source>
</evidence>
<dbReference type="NCBIfam" id="TIGR01845">
    <property type="entry name" value="outer_NodT"/>
    <property type="match status" value="1"/>
</dbReference>
<evidence type="ECO:0000313" key="4">
    <source>
        <dbReference type="EMBL" id="MBB6083447.1"/>
    </source>
</evidence>
<keyword evidence="2" id="KW-0472">Membrane</keyword>
<dbReference type="EMBL" id="JACHIB010000007">
    <property type="protein sequence ID" value="MBB6083447.1"/>
    <property type="molecule type" value="Genomic_DNA"/>
</dbReference>
<evidence type="ECO:0000256" key="1">
    <source>
        <dbReference type="ARBA" id="ARBA00007613"/>
    </source>
</evidence>
<sequence>MADRAFPPSAADSAARPASPRRPPRRAARALLIAAAALVLSACAVGPDYRRPAQDLGAAYAHAPEGRWIRADAAPRELPADWWTLFGDAVLDDLMDRMPRGNLDLAKAEAEFREARAALDSARAGLFPTLDASGAMSRAGQGAAGSGSAGNTYNLSATASWEVDLWGRVRRGVEAARAGEQASAADLDAMRLSLRFALAQAYFGVRASQLQDALLARTLDEYARALEMTRNRLAAGVVSPADVAAASAQLDQARAQRIRLGWQREQQIHAIAVLLGQAPASFRLAGGAVLPTVPEVPVGVPSALLLRRPDVAGAERRVAQANARIGVAQAAWFPDLTLSAQGGYRAAEFASWITAPARFWTLGPSLALSLFDGGARAAAVESARAAYDIQAATYRKTVLDALREVEDLLVQSQALAEEQAARDRALAAARETLRQVTNQYQAGLVDYLSVVQAQASALSAEQTALDVRSERLTASAQLIAALGGGYSVDAAGPAASIDPAPSATPAGPADSAVSRGPAGPAAAVN</sequence>
<proteinExistence type="inferred from homology"/>
<dbReference type="InterPro" id="IPR003423">
    <property type="entry name" value="OMP_efflux"/>
</dbReference>
<dbReference type="PANTHER" id="PTHR30203">
    <property type="entry name" value="OUTER MEMBRANE CATION EFFLUX PROTEIN"/>
    <property type="match status" value="1"/>
</dbReference>